<dbReference type="EMBL" id="MN094788">
    <property type="protein sequence ID" value="QDH83486.1"/>
    <property type="molecule type" value="Genomic_DNA"/>
</dbReference>
<dbReference type="KEGG" id="vg:56135943"/>
<organism evidence="1 2">
    <name type="scientific">Achromobacter phage Motura</name>
    <dbReference type="NCBI Taxonomy" id="2591403"/>
    <lineage>
        <taxon>Viruses</taxon>
        <taxon>Duplodnaviria</taxon>
        <taxon>Heunggongvirae</taxon>
        <taxon>Uroviricota</taxon>
        <taxon>Caudoviricetes</taxon>
        <taxon>Moturavirus</taxon>
        <taxon>Moturavirus motura</taxon>
    </lineage>
</organism>
<evidence type="ECO:0000313" key="1">
    <source>
        <dbReference type="EMBL" id="QDH83486.1"/>
    </source>
</evidence>
<dbReference type="GeneID" id="56135943"/>
<evidence type="ECO:0000313" key="2">
    <source>
        <dbReference type="Proteomes" id="UP000320799"/>
    </source>
</evidence>
<sequence>MQRVQMIYTAGTETEQWEQDILRIISENVKIELSLYVHMMQGNGMPITKVQAQAINAALVNANLEFTTFQDDDVIRNFYHAPKSPLSLYLTSDDIASDDWTVGFNEG</sequence>
<dbReference type="Proteomes" id="UP000320799">
    <property type="component" value="Segment"/>
</dbReference>
<keyword evidence="2" id="KW-1185">Reference proteome</keyword>
<dbReference type="RefSeq" id="YP_009903667.1">
    <property type="nucleotide sequence ID" value="NC_049849.1"/>
</dbReference>
<reference evidence="1 2" key="1">
    <citation type="submission" date="2019-06" db="EMBL/GenBank/DDBJ databases">
        <authorList>
            <person name="Kincaid V.D."/>
            <person name="Fuller A."/>
            <person name="Hodges K."/>
            <person name="Bansal M."/>
            <person name="Essig J."/>
            <person name="Johnson A."/>
        </authorList>
    </citation>
    <scope>NUCLEOTIDE SEQUENCE [LARGE SCALE GENOMIC DNA]</scope>
</reference>
<proteinExistence type="predicted"/>
<accession>A0A514CSP3</accession>
<protein>
    <submittedName>
        <fullName evidence="1">Uncharacterized protein</fullName>
    </submittedName>
</protein>
<name>A0A514CSP3_9CAUD</name>